<feature type="signal peptide" evidence="2">
    <location>
        <begin position="1"/>
        <end position="27"/>
    </location>
</feature>
<evidence type="ECO:0000313" key="4">
    <source>
        <dbReference type="Proteomes" id="UP000549517"/>
    </source>
</evidence>
<evidence type="ECO:0008006" key="5">
    <source>
        <dbReference type="Google" id="ProtNLM"/>
    </source>
</evidence>
<sequence length="202" mass="21744">MRFTGRGVVMGASLGALVLVASGCAGAQEEEPTPSFASSTADAEPSPELTEPPYETELNLTPDEKKAADEAYQVLVSFTAAYNTVATSGYENQDVALRYAGGSFREAYEDGFDEARSNGETATGSVVHNYHLLSDLTLEDDGGGEALFESCVDYSKFDLLDSEGESLKADDLEPFIADYSLQRENNKWLIVQAEQSGYGCEK</sequence>
<feature type="compositionally biased region" description="Low complexity" evidence="1">
    <location>
        <begin position="44"/>
        <end position="53"/>
    </location>
</feature>
<feature type="chain" id="PRO_5032876756" description="Lipoprotein" evidence="2">
    <location>
        <begin position="28"/>
        <end position="202"/>
    </location>
</feature>
<comment type="caution">
    <text evidence="3">The sequence shown here is derived from an EMBL/GenBank/DDBJ whole genome shotgun (WGS) entry which is preliminary data.</text>
</comment>
<dbReference type="Proteomes" id="UP000549517">
    <property type="component" value="Unassembled WGS sequence"/>
</dbReference>
<dbReference type="EMBL" id="JABEMC010000011">
    <property type="protein sequence ID" value="NNG80175.1"/>
    <property type="molecule type" value="Genomic_DNA"/>
</dbReference>
<keyword evidence="2" id="KW-0732">Signal</keyword>
<evidence type="ECO:0000256" key="1">
    <source>
        <dbReference type="SAM" id="MobiDB-lite"/>
    </source>
</evidence>
<evidence type="ECO:0000313" key="3">
    <source>
        <dbReference type="EMBL" id="NNG80175.1"/>
    </source>
</evidence>
<dbReference type="PROSITE" id="PS51257">
    <property type="entry name" value="PROKAR_LIPOPROTEIN"/>
    <property type="match status" value="1"/>
</dbReference>
<dbReference type="AlphaFoldDB" id="A0A849AVY0"/>
<gene>
    <name evidence="3" type="ORF">HLA91_12460</name>
</gene>
<feature type="region of interest" description="Disordered" evidence="1">
    <location>
        <begin position="28"/>
        <end position="53"/>
    </location>
</feature>
<name>A0A849AVY0_9MICO</name>
<accession>A0A849AVY0</accession>
<evidence type="ECO:0000256" key="2">
    <source>
        <dbReference type="SAM" id="SignalP"/>
    </source>
</evidence>
<proteinExistence type="predicted"/>
<dbReference type="RefSeq" id="WP_170274953.1">
    <property type="nucleotide sequence ID" value="NZ_BAAAKH010000001.1"/>
</dbReference>
<organism evidence="3 4">
    <name type="scientific">Brevibacterium luteolum</name>
    <dbReference type="NCBI Taxonomy" id="199591"/>
    <lineage>
        <taxon>Bacteria</taxon>
        <taxon>Bacillati</taxon>
        <taxon>Actinomycetota</taxon>
        <taxon>Actinomycetes</taxon>
        <taxon>Micrococcales</taxon>
        <taxon>Brevibacteriaceae</taxon>
        <taxon>Brevibacterium</taxon>
    </lineage>
</organism>
<reference evidence="3 4" key="1">
    <citation type="submission" date="2020-05" db="EMBL/GenBank/DDBJ databases">
        <title>MicrobeNet Type strains.</title>
        <authorList>
            <person name="Nicholson A.C."/>
        </authorList>
    </citation>
    <scope>NUCLEOTIDE SEQUENCE [LARGE SCALE GENOMIC DNA]</scope>
    <source>
        <strain evidence="3 4">CCUG 46604</strain>
    </source>
</reference>
<protein>
    <recommendedName>
        <fullName evidence="5">Lipoprotein</fullName>
    </recommendedName>
</protein>